<feature type="transmembrane region" description="Helical" evidence="6">
    <location>
        <begin position="177"/>
        <end position="197"/>
    </location>
</feature>
<protein>
    <submittedName>
        <fullName evidence="8">MFS family permease</fullName>
    </submittedName>
</protein>
<feature type="transmembrane region" description="Helical" evidence="6">
    <location>
        <begin position="148"/>
        <end position="171"/>
    </location>
</feature>
<keyword evidence="5 6" id="KW-0472">Membrane</keyword>
<keyword evidence="2" id="KW-0813">Transport</keyword>
<gene>
    <name evidence="8" type="ORF">GGR13_000575</name>
</gene>
<feature type="transmembrane region" description="Helical" evidence="6">
    <location>
        <begin position="242"/>
        <end position="267"/>
    </location>
</feature>
<comment type="caution">
    <text evidence="8">The sequence shown here is derived from an EMBL/GenBank/DDBJ whole genome shotgun (WGS) entry which is preliminary data.</text>
</comment>
<evidence type="ECO:0000256" key="6">
    <source>
        <dbReference type="SAM" id="Phobius"/>
    </source>
</evidence>
<dbReference type="PROSITE" id="PS50850">
    <property type="entry name" value="MFS"/>
    <property type="match status" value="1"/>
</dbReference>
<dbReference type="InterPro" id="IPR044770">
    <property type="entry name" value="MFS_spinster-like"/>
</dbReference>
<feature type="transmembrane region" description="Helical" evidence="6">
    <location>
        <begin position="59"/>
        <end position="81"/>
    </location>
</feature>
<sequence length="441" mass="47284">MSINSVERGIGPAANPGYRAYVLGLLMVVYTFNFIDRQILAILAPYIKAELGFTDSQMGLLGGPAFAVVYSTLALPIAWLADRKSRTMIVATSLGVWSAFTALCGFAGGFWTLFLSRMGVGVGEAGGVAPSYSLVSDYFPKSQRARALAVYSFGVPIGTALGYLFGGILAALIDWRIAFIVVGLAGVLLAPLLKFTVKDPIRGGFDRAEPVEGAGAIVTPHVETKAASFGEVWAILLKKPSFWFLAFGAACSSVYGYGSAFWLPSFFQRSMGMEGVERAVYIAGIAFIGGTAGIWLGGWLADKLGKGIRKAAYPMVPAIGFIIAVPMFYLAMNVDNKWLAFALFLIPQALSLAWLGPVVTAVQHLVPAHMRSTASASFLLINNLVGIGLGIYLLGAVSDYLTPRFGEEALRYSLYVGQWFYGLAAILLLISARSLKRDWVD</sequence>
<keyword evidence="4 6" id="KW-1133">Transmembrane helix</keyword>
<feature type="transmembrane region" description="Helical" evidence="6">
    <location>
        <begin position="312"/>
        <end position="332"/>
    </location>
</feature>
<dbReference type="InterPro" id="IPR036259">
    <property type="entry name" value="MFS_trans_sf"/>
</dbReference>
<dbReference type="GO" id="GO:0016020">
    <property type="term" value="C:membrane"/>
    <property type="evidence" value="ECO:0007669"/>
    <property type="project" value="UniProtKB-SubCell"/>
</dbReference>
<dbReference type="Gene3D" id="1.20.1250.20">
    <property type="entry name" value="MFS general substrate transporter like domains"/>
    <property type="match status" value="2"/>
</dbReference>
<dbReference type="InterPro" id="IPR020846">
    <property type="entry name" value="MFS_dom"/>
</dbReference>
<reference evidence="8 9" key="1">
    <citation type="submission" date="2020-08" db="EMBL/GenBank/DDBJ databases">
        <title>Genomic Encyclopedia of Type Strains, Phase IV (KMG-IV): sequencing the most valuable type-strain genomes for metagenomic binning, comparative biology and taxonomic classification.</title>
        <authorList>
            <person name="Goeker M."/>
        </authorList>
    </citation>
    <scope>NUCLEOTIDE SEQUENCE [LARGE SCALE GENOMIC DNA]</scope>
    <source>
        <strain evidence="8 9">DSM 4737</strain>
    </source>
</reference>
<evidence type="ECO:0000313" key="9">
    <source>
        <dbReference type="Proteomes" id="UP000545037"/>
    </source>
</evidence>
<feature type="transmembrane region" description="Helical" evidence="6">
    <location>
        <begin position="20"/>
        <end position="47"/>
    </location>
</feature>
<feature type="domain" description="Major facilitator superfamily (MFS) profile" evidence="7">
    <location>
        <begin position="22"/>
        <end position="436"/>
    </location>
</feature>
<evidence type="ECO:0000256" key="5">
    <source>
        <dbReference type="ARBA" id="ARBA00023136"/>
    </source>
</evidence>
<feature type="transmembrane region" description="Helical" evidence="6">
    <location>
        <begin position="374"/>
        <end position="394"/>
    </location>
</feature>
<dbReference type="InterPro" id="IPR011701">
    <property type="entry name" value="MFS"/>
</dbReference>
<dbReference type="EMBL" id="JACHOR010000001">
    <property type="protein sequence ID" value="MBB5745003.1"/>
    <property type="molecule type" value="Genomic_DNA"/>
</dbReference>
<feature type="transmembrane region" description="Helical" evidence="6">
    <location>
        <begin position="414"/>
        <end position="432"/>
    </location>
</feature>
<evidence type="ECO:0000259" key="7">
    <source>
        <dbReference type="PROSITE" id="PS50850"/>
    </source>
</evidence>
<dbReference type="CDD" id="cd17328">
    <property type="entry name" value="MFS_spinster_like"/>
    <property type="match status" value="1"/>
</dbReference>
<feature type="transmembrane region" description="Helical" evidence="6">
    <location>
        <begin position="279"/>
        <end position="300"/>
    </location>
</feature>
<accession>A0A7W9FEY3</accession>
<keyword evidence="3 6" id="KW-0812">Transmembrane</keyword>
<feature type="transmembrane region" description="Helical" evidence="6">
    <location>
        <begin position="87"/>
        <end position="114"/>
    </location>
</feature>
<comment type="subcellular location">
    <subcellularLocation>
        <location evidence="1">Membrane</location>
        <topology evidence="1">Multi-pass membrane protein</topology>
    </subcellularLocation>
</comment>
<dbReference type="SUPFAM" id="SSF103473">
    <property type="entry name" value="MFS general substrate transporter"/>
    <property type="match status" value="1"/>
</dbReference>
<dbReference type="AlphaFoldDB" id="A0A7W9FEY3"/>
<keyword evidence="9" id="KW-1185">Reference proteome</keyword>
<dbReference type="PANTHER" id="PTHR23505">
    <property type="entry name" value="SPINSTER"/>
    <property type="match status" value="1"/>
</dbReference>
<evidence type="ECO:0000256" key="2">
    <source>
        <dbReference type="ARBA" id="ARBA00022448"/>
    </source>
</evidence>
<evidence type="ECO:0000313" key="8">
    <source>
        <dbReference type="EMBL" id="MBB5745003.1"/>
    </source>
</evidence>
<dbReference type="GO" id="GO:0022857">
    <property type="term" value="F:transmembrane transporter activity"/>
    <property type="evidence" value="ECO:0007669"/>
    <property type="project" value="InterPro"/>
</dbReference>
<dbReference type="PANTHER" id="PTHR23505:SF79">
    <property type="entry name" value="PROTEIN SPINSTER"/>
    <property type="match status" value="1"/>
</dbReference>
<evidence type="ECO:0000256" key="1">
    <source>
        <dbReference type="ARBA" id="ARBA00004141"/>
    </source>
</evidence>
<dbReference type="Proteomes" id="UP000545037">
    <property type="component" value="Unassembled WGS sequence"/>
</dbReference>
<proteinExistence type="predicted"/>
<dbReference type="Pfam" id="PF07690">
    <property type="entry name" value="MFS_1"/>
    <property type="match status" value="1"/>
</dbReference>
<evidence type="ECO:0000256" key="3">
    <source>
        <dbReference type="ARBA" id="ARBA00022692"/>
    </source>
</evidence>
<organism evidence="8 9">
    <name type="scientific">Brevundimonas variabilis</name>
    <dbReference type="NCBI Taxonomy" id="74312"/>
    <lineage>
        <taxon>Bacteria</taxon>
        <taxon>Pseudomonadati</taxon>
        <taxon>Pseudomonadota</taxon>
        <taxon>Alphaproteobacteria</taxon>
        <taxon>Caulobacterales</taxon>
        <taxon>Caulobacteraceae</taxon>
        <taxon>Brevundimonas</taxon>
    </lineage>
</organism>
<feature type="transmembrane region" description="Helical" evidence="6">
    <location>
        <begin position="338"/>
        <end position="362"/>
    </location>
</feature>
<name>A0A7W9FEY3_9CAUL</name>
<dbReference type="RefSeq" id="WP_183211943.1">
    <property type="nucleotide sequence ID" value="NZ_JACHOR010000001.1"/>
</dbReference>
<evidence type="ECO:0000256" key="4">
    <source>
        <dbReference type="ARBA" id="ARBA00022989"/>
    </source>
</evidence>